<evidence type="ECO:0000313" key="2">
    <source>
        <dbReference type="Proteomes" id="UP000265520"/>
    </source>
</evidence>
<name>A0A392UBE4_9FABA</name>
<dbReference type="AlphaFoldDB" id="A0A392UBE4"/>
<protein>
    <submittedName>
        <fullName evidence="1">Root phototropism protein 3-like</fullName>
    </submittedName>
</protein>
<reference evidence="1 2" key="1">
    <citation type="journal article" date="2018" name="Front. Plant Sci.">
        <title>Red Clover (Trifolium pratense) and Zigzag Clover (T. medium) - A Picture of Genomic Similarities and Differences.</title>
        <authorList>
            <person name="Dluhosova J."/>
            <person name="Istvanek J."/>
            <person name="Nedelnik J."/>
            <person name="Repkova J."/>
        </authorList>
    </citation>
    <scope>NUCLEOTIDE SEQUENCE [LARGE SCALE GENOMIC DNA]</scope>
    <source>
        <strain evidence="2">cv. 10/8</strain>
        <tissue evidence="1">Leaf</tissue>
    </source>
</reference>
<accession>A0A392UBE4</accession>
<organism evidence="1 2">
    <name type="scientific">Trifolium medium</name>
    <dbReference type="NCBI Taxonomy" id="97028"/>
    <lineage>
        <taxon>Eukaryota</taxon>
        <taxon>Viridiplantae</taxon>
        <taxon>Streptophyta</taxon>
        <taxon>Embryophyta</taxon>
        <taxon>Tracheophyta</taxon>
        <taxon>Spermatophyta</taxon>
        <taxon>Magnoliopsida</taxon>
        <taxon>eudicotyledons</taxon>
        <taxon>Gunneridae</taxon>
        <taxon>Pentapetalae</taxon>
        <taxon>rosids</taxon>
        <taxon>fabids</taxon>
        <taxon>Fabales</taxon>
        <taxon>Fabaceae</taxon>
        <taxon>Papilionoideae</taxon>
        <taxon>50 kb inversion clade</taxon>
        <taxon>NPAAA clade</taxon>
        <taxon>Hologalegina</taxon>
        <taxon>IRL clade</taxon>
        <taxon>Trifolieae</taxon>
        <taxon>Trifolium</taxon>
    </lineage>
</organism>
<feature type="non-terminal residue" evidence="1">
    <location>
        <position position="28"/>
    </location>
</feature>
<evidence type="ECO:0000313" key="1">
    <source>
        <dbReference type="EMBL" id="MCI69740.1"/>
    </source>
</evidence>
<comment type="caution">
    <text evidence="1">The sequence shown here is derived from an EMBL/GenBank/DDBJ whole genome shotgun (WGS) entry which is preliminary data.</text>
</comment>
<proteinExistence type="predicted"/>
<sequence length="28" mass="2902">MDDLPGGPEAFELAAKFCYGVAIDLTAS</sequence>
<keyword evidence="2" id="KW-1185">Reference proteome</keyword>
<dbReference type="Proteomes" id="UP000265520">
    <property type="component" value="Unassembled WGS sequence"/>
</dbReference>
<dbReference type="EMBL" id="LXQA010762092">
    <property type="protein sequence ID" value="MCI69740.1"/>
    <property type="molecule type" value="Genomic_DNA"/>
</dbReference>